<dbReference type="SMART" id="SM00866">
    <property type="entry name" value="UTRA"/>
    <property type="match status" value="1"/>
</dbReference>
<dbReference type="PRINTS" id="PR00035">
    <property type="entry name" value="HTHGNTR"/>
</dbReference>
<dbReference type="InterPro" id="IPR036388">
    <property type="entry name" value="WH-like_DNA-bd_sf"/>
</dbReference>
<organism evidence="5 6">
    <name type="scientific">Variovorax rhizosphaerae</name>
    <dbReference type="NCBI Taxonomy" id="1836200"/>
    <lineage>
        <taxon>Bacteria</taxon>
        <taxon>Pseudomonadati</taxon>
        <taxon>Pseudomonadota</taxon>
        <taxon>Betaproteobacteria</taxon>
        <taxon>Burkholderiales</taxon>
        <taxon>Comamonadaceae</taxon>
        <taxon>Variovorax</taxon>
    </lineage>
</organism>
<dbReference type="SUPFAM" id="SSF46785">
    <property type="entry name" value="Winged helix' DNA-binding domain"/>
    <property type="match status" value="1"/>
</dbReference>
<dbReference type="RefSeq" id="WP_340345491.1">
    <property type="nucleotide sequence ID" value="NZ_JBBKZT010000013.1"/>
</dbReference>
<dbReference type="Pfam" id="PF00392">
    <property type="entry name" value="GntR"/>
    <property type="match status" value="1"/>
</dbReference>
<dbReference type="InterPro" id="IPR028978">
    <property type="entry name" value="Chorismate_lyase_/UTRA_dom_sf"/>
</dbReference>
<gene>
    <name evidence="5" type="ORF">WKW82_25525</name>
</gene>
<keyword evidence="1" id="KW-0805">Transcription regulation</keyword>
<reference evidence="5 6" key="1">
    <citation type="submission" date="2024-03" db="EMBL/GenBank/DDBJ databases">
        <title>Novel species of the genus Variovorax.</title>
        <authorList>
            <person name="Liu Q."/>
            <person name="Xin Y.-H."/>
        </authorList>
    </citation>
    <scope>NUCLEOTIDE SEQUENCE [LARGE SCALE GENOMIC DNA]</scope>
    <source>
        <strain evidence="5 6">KACC 18900</strain>
    </source>
</reference>
<proteinExistence type="predicted"/>
<dbReference type="PANTHER" id="PTHR44846:SF1">
    <property type="entry name" value="MANNOSYL-D-GLYCERATE TRANSPORT_METABOLISM SYSTEM REPRESSOR MNGR-RELATED"/>
    <property type="match status" value="1"/>
</dbReference>
<protein>
    <submittedName>
        <fullName evidence="5">GntR family transcriptional regulator</fullName>
    </submittedName>
</protein>
<dbReference type="InterPro" id="IPR000524">
    <property type="entry name" value="Tscrpt_reg_HTH_GntR"/>
</dbReference>
<dbReference type="Gene3D" id="3.40.1410.10">
    <property type="entry name" value="Chorismate lyase-like"/>
    <property type="match status" value="1"/>
</dbReference>
<dbReference type="InterPro" id="IPR036390">
    <property type="entry name" value="WH_DNA-bd_sf"/>
</dbReference>
<evidence type="ECO:0000313" key="5">
    <source>
        <dbReference type="EMBL" id="MEJ8850030.1"/>
    </source>
</evidence>
<sequence length="258" mass="28608">MEIQSTAQERLERVAGQQPLYAALAGILSRDIRGGKHQPASVFPSEKELTERYGVSRQTVRQALRVLRDQGLISSHPGIGTIVRDAAQVRDRFNAVNSTEELLQFVGDTEMHAVSRKEVVVNAELAAQLDCEPGTLLSEVAFLRMTPGAELPMSYVQIYVHPRYAAAQETPLVSSSPIYQNIERLFGVRVHEIRQDVTATVLEGKLAKVLEAKAGEAALQITRFFYDENKTLIQVSVSYYPSSRYTQSARFRVATSAA</sequence>
<dbReference type="InterPro" id="IPR011663">
    <property type="entry name" value="UTRA"/>
</dbReference>
<keyword evidence="6" id="KW-1185">Reference proteome</keyword>
<dbReference type="CDD" id="cd07377">
    <property type="entry name" value="WHTH_GntR"/>
    <property type="match status" value="1"/>
</dbReference>
<keyword evidence="2" id="KW-0238">DNA-binding</keyword>
<dbReference type="EMBL" id="JBBKZT010000013">
    <property type="protein sequence ID" value="MEJ8850030.1"/>
    <property type="molecule type" value="Genomic_DNA"/>
</dbReference>
<dbReference type="SMART" id="SM00345">
    <property type="entry name" value="HTH_GNTR"/>
    <property type="match status" value="1"/>
</dbReference>
<dbReference type="Pfam" id="PF07702">
    <property type="entry name" value="UTRA"/>
    <property type="match status" value="1"/>
</dbReference>
<dbReference type="PANTHER" id="PTHR44846">
    <property type="entry name" value="MANNOSYL-D-GLYCERATE TRANSPORT/METABOLISM SYSTEM REPRESSOR MNGR-RELATED"/>
    <property type="match status" value="1"/>
</dbReference>
<dbReference type="Gene3D" id="1.10.10.10">
    <property type="entry name" value="Winged helix-like DNA-binding domain superfamily/Winged helix DNA-binding domain"/>
    <property type="match status" value="1"/>
</dbReference>
<dbReference type="PROSITE" id="PS50949">
    <property type="entry name" value="HTH_GNTR"/>
    <property type="match status" value="1"/>
</dbReference>
<comment type="caution">
    <text evidence="5">The sequence shown here is derived from an EMBL/GenBank/DDBJ whole genome shotgun (WGS) entry which is preliminary data.</text>
</comment>
<feature type="domain" description="HTH gntR-type" evidence="4">
    <location>
        <begin position="18"/>
        <end position="86"/>
    </location>
</feature>
<dbReference type="Proteomes" id="UP001385892">
    <property type="component" value="Unassembled WGS sequence"/>
</dbReference>
<evidence type="ECO:0000256" key="2">
    <source>
        <dbReference type="ARBA" id="ARBA00023125"/>
    </source>
</evidence>
<evidence type="ECO:0000259" key="4">
    <source>
        <dbReference type="PROSITE" id="PS50949"/>
    </source>
</evidence>
<dbReference type="InterPro" id="IPR050679">
    <property type="entry name" value="Bact_HTH_transcr_reg"/>
</dbReference>
<evidence type="ECO:0000256" key="3">
    <source>
        <dbReference type="ARBA" id="ARBA00023163"/>
    </source>
</evidence>
<accession>A0ABU8WR50</accession>
<keyword evidence="3" id="KW-0804">Transcription</keyword>
<name>A0ABU8WR50_9BURK</name>
<evidence type="ECO:0000313" key="6">
    <source>
        <dbReference type="Proteomes" id="UP001385892"/>
    </source>
</evidence>
<dbReference type="SUPFAM" id="SSF64288">
    <property type="entry name" value="Chorismate lyase-like"/>
    <property type="match status" value="1"/>
</dbReference>
<evidence type="ECO:0000256" key="1">
    <source>
        <dbReference type="ARBA" id="ARBA00023015"/>
    </source>
</evidence>